<name>A0A1M6KJH0_9FIRM</name>
<reference evidence="8 9" key="1">
    <citation type="submission" date="2016-11" db="EMBL/GenBank/DDBJ databases">
        <authorList>
            <person name="Jaros S."/>
            <person name="Januszkiewicz K."/>
            <person name="Wedrychowicz H."/>
        </authorList>
    </citation>
    <scope>NUCLEOTIDE SEQUENCE [LARGE SCALE GENOMIC DNA]</scope>
    <source>
        <strain evidence="8 9">DSM 15480</strain>
    </source>
</reference>
<dbReference type="GO" id="GO:0008276">
    <property type="term" value="F:protein methyltransferase activity"/>
    <property type="evidence" value="ECO:0007669"/>
    <property type="project" value="InterPro"/>
</dbReference>
<evidence type="ECO:0000256" key="1">
    <source>
        <dbReference type="ARBA" id="ARBA00004953"/>
    </source>
</evidence>
<dbReference type="GO" id="GO:0016994">
    <property type="term" value="F:precorrin-6A reductase activity"/>
    <property type="evidence" value="ECO:0007669"/>
    <property type="project" value="InterPro"/>
</dbReference>
<dbReference type="Proteomes" id="UP000184301">
    <property type="component" value="Unassembled WGS sequence"/>
</dbReference>
<organism evidence="8 9">
    <name type="scientific">Hespellia stercorisuis DSM 15480</name>
    <dbReference type="NCBI Taxonomy" id="1121950"/>
    <lineage>
        <taxon>Bacteria</taxon>
        <taxon>Bacillati</taxon>
        <taxon>Bacillota</taxon>
        <taxon>Clostridia</taxon>
        <taxon>Lachnospirales</taxon>
        <taxon>Lachnospiraceae</taxon>
        <taxon>Hespellia</taxon>
    </lineage>
</organism>
<dbReference type="UniPathway" id="UPA00148"/>
<evidence type="ECO:0000313" key="9">
    <source>
        <dbReference type="Proteomes" id="UP000184301"/>
    </source>
</evidence>
<feature type="domain" description="Methyltransferase" evidence="7">
    <location>
        <begin position="545"/>
        <end position="605"/>
    </location>
</feature>
<accession>A0A1M6KJH0</accession>
<dbReference type="CDD" id="cd11644">
    <property type="entry name" value="Precorrin-6Y-MT"/>
    <property type="match status" value="1"/>
</dbReference>
<dbReference type="PANTHER" id="PTHR43182">
    <property type="entry name" value="COBALT-PRECORRIN-6B C(15)-METHYLTRANSFERASE (DECARBOXYLATING)"/>
    <property type="match status" value="1"/>
</dbReference>
<dbReference type="OrthoDB" id="9780707at2"/>
<dbReference type="InterPro" id="IPR025714">
    <property type="entry name" value="Methyltranfer_dom"/>
</dbReference>
<dbReference type="PROSITE" id="PS51014">
    <property type="entry name" value="COBK_CBIJ"/>
    <property type="match status" value="1"/>
</dbReference>
<evidence type="ECO:0000256" key="2">
    <source>
        <dbReference type="ARBA" id="ARBA00022573"/>
    </source>
</evidence>
<protein>
    <submittedName>
        <fullName evidence="8">Precorrin-6Y C5,15-methyltransferase (Decarboxylating)</fullName>
    </submittedName>
</protein>
<dbReference type="EMBL" id="FQZY01000012">
    <property type="protein sequence ID" value="SHJ59097.1"/>
    <property type="molecule type" value="Genomic_DNA"/>
</dbReference>
<dbReference type="InterPro" id="IPR012818">
    <property type="entry name" value="CbiE"/>
</dbReference>
<dbReference type="AlphaFoldDB" id="A0A1M6KJH0"/>
<dbReference type="InterPro" id="IPR014777">
    <property type="entry name" value="4pyrrole_Mease_sub1"/>
</dbReference>
<evidence type="ECO:0000256" key="3">
    <source>
        <dbReference type="ARBA" id="ARBA00022603"/>
    </source>
</evidence>
<evidence type="ECO:0000256" key="4">
    <source>
        <dbReference type="ARBA" id="ARBA00022679"/>
    </source>
</evidence>
<dbReference type="Pfam" id="PF00590">
    <property type="entry name" value="TP_methylase"/>
    <property type="match status" value="1"/>
</dbReference>
<dbReference type="SUPFAM" id="SSF53790">
    <property type="entry name" value="Tetrapyrrole methylase"/>
    <property type="match status" value="1"/>
</dbReference>
<evidence type="ECO:0000313" key="8">
    <source>
        <dbReference type="EMBL" id="SHJ59097.1"/>
    </source>
</evidence>
<dbReference type="Gene3D" id="3.40.1010.10">
    <property type="entry name" value="Cobalt-precorrin-4 Transmethylase, Domain 1"/>
    <property type="match status" value="1"/>
</dbReference>
<dbReference type="GO" id="GO:0032259">
    <property type="term" value="P:methylation"/>
    <property type="evidence" value="ECO:0007669"/>
    <property type="project" value="UniProtKB-KW"/>
</dbReference>
<dbReference type="Gene3D" id="3.40.50.150">
    <property type="entry name" value="Vaccinia Virus protein VP39"/>
    <property type="match status" value="1"/>
</dbReference>
<evidence type="ECO:0000256" key="5">
    <source>
        <dbReference type="ARBA" id="ARBA00022691"/>
    </source>
</evidence>
<dbReference type="CDD" id="cd02440">
    <property type="entry name" value="AdoMet_MTases"/>
    <property type="match status" value="1"/>
</dbReference>
<keyword evidence="4 8" id="KW-0808">Transferase</keyword>
<proteinExistence type="predicted"/>
<dbReference type="InterPro" id="IPR050714">
    <property type="entry name" value="Cobalamin_biosynth_MTase"/>
</dbReference>
<keyword evidence="3 8" id="KW-0489">Methyltransferase</keyword>
<evidence type="ECO:0000259" key="6">
    <source>
        <dbReference type="Pfam" id="PF00590"/>
    </source>
</evidence>
<dbReference type="InterPro" id="IPR035996">
    <property type="entry name" value="4pyrrol_Methylase_sf"/>
</dbReference>
<dbReference type="Pfam" id="PF13847">
    <property type="entry name" value="Methyltransf_31"/>
    <property type="match status" value="1"/>
</dbReference>
<dbReference type="InterPro" id="IPR014008">
    <property type="entry name" value="Cbl_synth_MTase_CbiT"/>
</dbReference>
<dbReference type="Pfam" id="PF02571">
    <property type="entry name" value="CbiJ"/>
    <property type="match status" value="1"/>
</dbReference>
<dbReference type="NCBIfam" id="TIGR02467">
    <property type="entry name" value="CbiE"/>
    <property type="match status" value="1"/>
</dbReference>
<evidence type="ECO:0000259" key="7">
    <source>
        <dbReference type="Pfam" id="PF13847"/>
    </source>
</evidence>
<dbReference type="PANTHER" id="PTHR43182:SF1">
    <property type="entry name" value="COBALT-PRECORRIN-7 C(5)-METHYLTRANSFERASE"/>
    <property type="match status" value="1"/>
</dbReference>
<dbReference type="InterPro" id="IPR029063">
    <property type="entry name" value="SAM-dependent_MTases_sf"/>
</dbReference>
<dbReference type="SUPFAM" id="SSF53335">
    <property type="entry name" value="S-adenosyl-L-methionine-dependent methyltransferases"/>
    <property type="match status" value="1"/>
</dbReference>
<dbReference type="NCBIfam" id="TIGR02469">
    <property type="entry name" value="CbiT"/>
    <property type="match status" value="1"/>
</dbReference>
<feature type="domain" description="Tetrapyrrole methylase" evidence="6">
    <location>
        <begin position="291"/>
        <end position="483"/>
    </location>
</feature>
<dbReference type="InterPro" id="IPR003723">
    <property type="entry name" value="Precorrin-6x_reduct"/>
</dbReference>
<keyword evidence="9" id="KW-1185">Reference proteome</keyword>
<keyword evidence="5" id="KW-0949">S-adenosyl-L-methionine</keyword>
<gene>
    <name evidence="8" type="ORF">SAMN02745243_00925</name>
</gene>
<sequence>MSRILIFSGTTEGRRLAELLSANRIECEISVATEYGEYVMPKLDHVTVHTGRMETGEMTEFIRNGAFDAVVDATHPFAAVVSEHIRESLAGTEIPYLRLKRSTTVLQKEENAKALEQKTLNLRTSTQAGKTEKSGENNGQDRYYFDTAAACAKALERCGGNILLTTGSKDLAAYCENEELKKRLYVRVLPGQESIAICEANRIWGKQIIAMQGPFGTELNRALIRQFKIRALVTKESGAAGGYGEKLAAADEERIPVYVIGNPEKEKPGDSFSEVCGRISEITGKRIRNQLALVGVGMGTRDFLTVAADREIRRADYIFGAPRLLETLETLETDAVLKPYYLARDILPCLDRLTGRGVNIVVLFSGDTGFYSGCHKLYENVKNREDCNTVIFPGISAISGMAAATGVPWQDARILSIHGHGEDVLWKGQLLDAVRHTARTWLLVSGAGDVRLLGEMLSEAALDFCQVMTGFQLSYPEQEIQTLTPAECAKVEREGLYICLILNPQAEKRLVCHGMKDVCFVRDKVPMTKEEIREISICRLGLLEDSVVYDIGSGTGSIAVEIAVKSPGIQVYAIEKKPRALELIRENKRKFAAFNIEVTEGEAPEALEPLPAATHAFIGGSGGKLEKILDALYLKNPQMKVVLNAVSLETVQKMAELKKDRRICNLEIIQVQVNRAKEIGSYQLMQAENPVCICSFQFQKEV</sequence>
<dbReference type="InterPro" id="IPR000878">
    <property type="entry name" value="4pyrrol_Mease"/>
</dbReference>
<dbReference type="RefSeq" id="WP_073106018.1">
    <property type="nucleotide sequence ID" value="NZ_FQZY01000012.1"/>
</dbReference>
<dbReference type="STRING" id="1121950.SAMN02745243_00925"/>
<keyword evidence="2" id="KW-0169">Cobalamin biosynthesis</keyword>
<dbReference type="GO" id="GO:0009236">
    <property type="term" value="P:cobalamin biosynthetic process"/>
    <property type="evidence" value="ECO:0007669"/>
    <property type="project" value="UniProtKB-UniPathway"/>
</dbReference>
<comment type="pathway">
    <text evidence="1">Cofactor biosynthesis; adenosylcobalamin biosynthesis.</text>
</comment>